<feature type="compositionally biased region" description="Gly residues" evidence="1">
    <location>
        <begin position="465"/>
        <end position="488"/>
    </location>
</feature>
<evidence type="ECO:0000256" key="1">
    <source>
        <dbReference type="SAM" id="MobiDB-lite"/>
    </source>
</evidence>
<reference evidence="3" key="2">
    <citation type="journal article" date="2022" name="Microb. Genom.">
        <title>A chromosome-scale genome assembly of the tomato pathogen Cladosporium fulvum reveals a compartmentalized genome architecture and the presence of a dispensable chromosome.</title>
        <authorList>
            <person name="Zaccaron A.Z."/>
            <person name="Chen L.H."/>
            <person name="Samaras A."/>
            <person name="Stergiopoulos I."/>
        </authorList>
    </citation>
    <scope>NUCLEOTIDE SEQUENCE</scope>
    <source>
        <strain evidence="3">Race5_Kim</strain>
    </source>
</reference>
<sequence length="618" mass="65512">LKLAKNATLAWAGSSNTNTSNDVFKRDAATVLSQADFSFRYPTVPLDHSNFVSDIACSGGKLTGKLSEKAYTYAKKQWTGAGQVVFITSVDGCGRDAENDYFLAKTIAFSDKAKTFTAQGSDAGYKDVGVRFKLSWGDIGALPLKRALNKREVRSRSSTLDVSFEFSQYLDRYLGVACDAPWDHAVQLAKFGKEDKAWQKGELKKPTSKITGPGASKGKMTGGVDYGMGLYCVECGFGGGATIYGTMDVSILSFSVDTLEAGFNMHLIVGLNLGMEACVQYEKIYTKELARINLAGWKIPLLADIGPFISLSAQAGMKVKATGSLLVVSQKKVNLNFLDSSRSYSRGWTPRWDSELNILSGVWEADASIVDTPQMVAEGKFVTSAAISKDGKAVPDFNGGCYGIAWNIHFENTLQAVFQGEYIGSKVFDLIKPYESDPIAQGCIGYQDSGIDDGLPKVEPKDQGQGTGLGGNGLNSGGSGLSGGGSSGSKGAAKGATTTSAAPVPTGVLGSPRPKCTPGQVLDNPSKPGSAICSRYVTSSELAWSNRPKIYQDYDSPSAAACGADCLGVKGCVAYGYTSKGKCALLNKLTREIATVGSRGSPDWQFWDASCIKISTCP</sequence>
<evidence type="ECO:0000313" key="3">
    <source>
        <dbReference type="EMBL" id="UJO13016.1"/>
    </source>
</evidence>
<evidence type="ECO:0000259" key="2">
    <source>
        <dbReference type="PROSITE" id="PS50948"/>
    </source>
</evidence>
<feature type="non-terminal residue" evidence="3">
    <location>
        <position position="1"/>
    </location>
</feature>
<protein>
    <recommendedName>
        <fullName evidence="2">Apple domain-containing protein</fullName>
    </recommendedName>
</protein>
<dbReference type="Pfam" id="PF22974">
    <property type="entry name" value="DUF7029"/>
    <property type="match status" value="1"/>
</dbReference>
<organism evidence="3 4">
    <name type="scientific">Passalora fulva</name>
    <name type="common">Tomato leaf mold</name>
    <name type="synonym">Cladosporium fulvum</name>
    <dbReference type="NCBI Taxonomy" id="5499"/>
    <lineage>
        <taxon>Eukaryota</taxon>
        <taxon>Fungi</taxon>
        <taxon>Dikarya</taxon>
        <taxon>Ascomycota</taxon>
        <taxon>Pezizomycotina</taxon>
        <taxon>Dothideomycetes</taxon>
        <taxon>Dothideomycetidae</taxon>
        <taxon>Mycosphaerellales</taxon>
        <taxon>Mycosphaerellaceae</taxon>
        <taxon>Fulvia</taxon>
    </lineage>
</organism>
<dbReference type="EMBL" id="CP090163">
    <property type="protein sequence ID" value="UJO13016.1"/>
    <property type="molecule type" value="Genomic_DNA"/>
</dbReference>
<keyword evidence="4" id="KW-1185">Reference proteome</keyword>
<feature type="domain" description="Apple" evidence="2">
    <location>
        <begin position="533"/>
        <end position="611"/>
    </location>
</feature>
<dbReference type="GeneID" id="71981300"/>
<gene>
    <name evidence="3" type="ORF">CLAFUR5_01422</name>
</gene>
<reference evidence="3" key="1">
    <citation type="submission" date="2021-12" db="EMBL/GenBank/DDBJ databases">
        <authorList>
            <person name="Zaccaron A."/>
            <person name="Stergiopoulos I."/>
        </authorList>
    </citation>
    <scope>NUCLEOTIDE SEQUENCE</scope>
    <source>
        <strain evidence="3">Race5_Kim</strain>
    </source>
</reference>
<dbReference type="Proteomes" id="UP000756132">
    <property type="component" value="Chromosome 1"/>
</dbReference>
<dbReference type="OrthoDB" id="3942793at2759"/>
<dbReference type="KEGG" id="ffu:CLAFUR5_01422"/>
<feature type="compositionally biased region" description="Low complexity" evidence="1">
    <location>
        <begin position="489"/>
        <end position="502"/>
    </location>
</feature>
<feature type="region of interest" description="Disordered" evidence="1">
    <location>
        <begin position="451"/>
        <end position="524"/>
    </location>
</feature>
<accession>A0A9Q8L927</accession>
<dbReference type="AlphaFoldDB" id="A0A9Q8L927"/>
<dbReference type="InterPro" id="IPR003609">
    <property type="entry name" value="Pan_app"/>
</dbReference>
<name>A0A9Q8L927_PASFU</name>
<dbReference type="InterPro" id="IPR054293">
    <property type="entry name" value="DUF7029"/>
</dbReference>
<evidence type="ECO:0000313" key="4">
    <source>
        <dbReference type="Proteomes" id="UP000756132"/>
    </source>
</evidence>
<dbReference type="PROSITE" id="PS50948">
    <property type="entry name" value="PAN"/>
    <property type="match status" value="1"/>
</dbReference>
<dbReference type="RefSeq" id="XP_047757382.1">
    <property type="nucleotide sequence ID" value="XM_047900570.1"/>
</dbReference>
<proteinExistence type="predicted"/>